<reference evidence="2 3" key="2">
    <citation type="journal article" date="2017" name="Sci. Rep.">
        <title>Ant-infecting Ophiocordyceps genomes reveal a high diversity of potential behavioral manipulation genes and a possible major role for enterotoxins.</title>
        <authorList>
            <person name="de Bekker C."/>
            <person name="Ohm R.A."/>
            <person name="Evans H.C."/>
            <person name="Brachmann A."/>
            <person name="Hughes D.P."/>
        </authorList>
    </citation>
    <scope>NUCLEOTIDE SEQUENCE [LARGE SCALE GENOMIC DNA]</scope>
    <source>
        <strain evidence="2 3">SC16a</strain>
    </source>
</reference>
<reference evidence="2 3" key="1">
    <citation type="journal article" date="2015" name="BMC Genomics">
        <title>Gene expression during zombie ant biting behavior reflects the complexity underlying fungal parasitic behavioral manipulation.</title>
        <authorList>
            <person name="de Bekker C."/>
            <person name="Ohm R.A."/>
            <person name="Loreto R.G."/>
            <person name="Sebastian A."/>
            <person name="Albert I."/>
            <person name="Merrow M."/>
            <person name="Brachmann A."/>
            <person name="Hughes D.P."/>
        </authorList>
    </citation>
    <scope>NUCLEOTIDE SEQUENCE [LARGE SCALE GENOMIC DNA]</scope>
    <source>
        <strain evidence="2 3">SC16a</strain>
    </source>
</reference>
<evidence type="ECO:0000256" key="1">
    <source>
        <dbReference type="SAM" id="MobiDB-lite"/>
    </source>
</evidence>
<feature type="region of interest" description="Disordered" evidence="1">
    <location>
        <begin position="429"/>
        <end position="474"/>
    </location>
</feature>
<feature type="compositionally biased region" description="Basic and acidic residues" evidence="1">
    <location>
        <begin position="583"/>
        <end position="612"/>
    </location>
</feature>
<name>A0A2A9PGF3_OPHUN</name>
<dbReference type="AlphaFoldDB" id="A0A2A9PGF3"/>
<feature type="region of interest" description="Disordered" evidence="1">
    <location>
        <begin position="382"/>
        <end position="406"/>
    </location>
</feature>
<feature type="compositionally biased region" description="Polar residues" evidence="1">
    <location>
        <begin position="1"/>
        <end position="11"/>
    </location>
</feature>
<feature type="compositionally biased region" description="Low complexity" evidence="1">
    <location>
        <begin position="319"/>
        <end position="340"/>
    </location>
</feature>
<feature type="compositionally biased region" description="Polar residues" evidence="1">
    <location>
        <begin position="264"/>
        <end position="274"/>
    </location>
</feature>
<proteinExistence type="predicted"/>
<accession>A0A2A9PGF3</accession>
<feature type="compositionally biased region" description="Polar residues" evidence="1">
    <location>
        <begin position="146"/>
        <end position="155"/>
    </location>
</feature>
<evidence type="ECO:0000313" key="2">
    <source>
        <dbReference type="EMBL" id="PFH59973.1"/>
    </source>
</evidence>
<gene>
    <name evidence="2" type="ORF">XA68_11648</name>
</gene>
<evidence type="ECO:0000313" key="3">
    <source>
        <dbReference type="Proteomes" id="UP000037136"/>
    </source>
</evidence>
<keyword evidence="3" id="KW-1185">Reference proteome</keyword>
<feature type="compositionally biased region" description="Polar residues" evidence="1">
    <location>
        <begin position="735"/>
        <end position="746"/>
    </location>
</feature>
<dbReference type="EMBL" id="LAZP02000160">
    <property type="protein sequence ID" value="PFH59973.1"/>
    <property type="molecule type" value="Genomic_DNA"/>
</dbReference>
<feature type="compositionally biased region" description="Basic and acidic residues" evidence="1">
    <location>
        <begin position="758"/>
        <end position="772"/>
    </location>
</feature>
<sequence length="798" mass="86798">MLSPSAASSRLDSPRNMALFPFPASGRKKKVLHPSSTEPLSKAHKILGSTPLSIDAPPFNGDDASSSALSDDRSATSVTSCDTDSVPGYDDGHLVGIAKSDNDSDLFPRPPRLDFDDSDAGHSILRKSRSSSTIKSWYDKSKLPLSVSQQTSSSAMAKGLPRKPDRTPAVGNCHDTRNNKKKKKPAGLDLAGSPSILSTLAPTLRPRQRRHTEETLPSPRPSTAVAPSQRPSPPWLRPNDALNALPTLYDHYEQRSMRHVMRQYSQPDLTQSRTYHAPARPRPENHMEAGHGSSCLNWLHDPVPPSHEAARDTKLSDMSSPTTNSTRTVSSRQTRTSSASKMTTRSFGSADLSQMSVLLLSDSEGEDEEAGATMPYLRSPTLASVKRRPSPVSVERPSMPDLSLPPQAAKVRKRASFSLAHTYLDTVPGEPVVDAPPSITNDSFSVTPTSPPRRLSLSSSHSTNSAATAHSRTSSYSIREARAITLKAARHPSPLVQGASEEVLQQKFDWKPTFQRESVASSADQMTPPLSPTSVDFYIRSAHSSVDGRDSHSRLMAVSRQEEMLLSALRNRHRTMRSSSLAELRESNEWGHDDGDKAAREGYDGQGAERPKRTSQRRGSRDQRNRASPRPTVEMATAGGELSAQAESRHERQPGGRAHRRWSAAAIIDPDSGGGGSKHDSGESIGDGLFEKVPLFLDTEPRPDPSDFRDWHMALTSRSASQHALSEPQRRGSNKSDSGASPSQFHPESFARLAGVTEESHEAAGDEMDVPRPDSPISPQPFSNMPPSGRPGAVRRHV</sequence>
<feature type="region of interest" description="Disordered" evidence="1">
    <location>
        <begin position="577"/>
        <end position="798"/>
    </location>
</feature>
<protein>
    <submittedName>
        <fullName evidence="2">Uncharacterized protein</fullName>
    </submittedName>
</protein>
<comment type="caution">
    <text evidence="2">The sequence shown here is derived from an EMBL/GenBank/DDBJ whole genome shotgun (WGS) entry which is preliminary data.</text>
</comment>
<dbReference type="Proteomes" id="UP000037136">
    <property type="component" value="Unassembled WGS sequence"/>
</dbReference>
<organism evidence="2 3">
    <name type="scientific">Ophiocordyceps unilateralis</name>
    <name type="common">Zombie-ant fungus</name>
    <name type="synonym">Torrubia unilateralis</name>
    <dbReference type="NCBI Taxonomy" id="268505"/>
    <lineage>
        <taxon>Eukaryota</taxon>
        <taxon>Fungi</taxon>
        <taxon>Dikarya</taxon>
        <taxon>Ascomycota</taxon>
        <taxon>Pezizomycotina</taxon>
        <taxon>Sordariomycetes</taxon>
        <taxon>Hypocreomycetidae</taxon>
        <taxon>Hypocreales</taxon>
        <taxon>Ophiocordycipitaceae</taxon>
        <taxon>Ophiocordyceps</taxon>
    </lineage>
</organism>
<feature type="region of interest" description="Disordered" evidence="1">
    <location>
        <begin position="1"/>
        <end position="237"/>
    </location>
</feature>
<feature type="region of interest" description="Disordered" evidence="1">
    <location>
        <begin position="264"/>
        <end position="346"/>
    </location>
</feature>
<feature type="compositionally biased region" description="Basic and acidic residues" evidence="1">
    <location>
        <begin position="699"/>
        <end position="712"/>
    </location>
</feature>
<dbReference type="OrthoDB" id="5244050at2759"/>
<feature type="compositionally biased region" description="Low complexity" evidence="1">
    <location>
        <begin position="452"/>
        <end position="474"/>
    </location>
</feature>